<evidence type="ECO:0000313" key="3">
    <source>
        <dbReference type="Proteomes" id="UP000762676"/>
    </source>
</evidence>
<feature type="chain" id="PRO_5043427814" description="EGF-like domain-containing protein" evidence="1">
    <location>
        <begin position="20"/>
        <end position="422"/>
    </location>
</feature>
<accession>A0AAV4IG26</accession>
<dbReference type="CDD" id="cd00054">
    <property type="entry name" value="EGF_CA"/>
    <property type="match status" value="1"/>
</dbReference>
<gene>
    <name evidence="2" type="ORF">ElyMa_006606500</name>
</gene>
<evidence type="ECO:0000313" key="2">
    <source>
        <dbReference type="EMBL" id="GFS08867.1"/>
    </source>
</evidence>
<comment type="caution">
    <text evidence="2">The sequence shown here is derived from an EMBL/GenBank/DDBJ whole genome shotgun (WGS) entry which is preliminary data.</text>
</comment>
<name>A0AAV4IG26_9GAST</name>
<keyword evidence="1" id="KW-0732">Signal</keyword>
<keyword evidence="3" id="KW-1185">Reference proteome</keyword>
<sequence>MELFIFVAFLAVEAVLVSGQLVTNTSGDSGELCGKYHHCLTNSTCLRTKGDYSCVCPAPMKGNAKLGCVLDDSATVFVQADPHLKNLYNQFVSVSTPCRYRVMEFFTTETHLARIYLDNYLYHGGVYYTNIIEARIAVLDESSTGEDNRKWLSVLIEGDTTSEGHYQFKEWRKTNSSDWMTPSEQTQFMADGSEVITEYDHVNNLAIIEVAAIGLRMWFRPVDKFALERNPECVPQVPGVVMTVDKGKSASTQFSAVDLSSTPGGPDLRQFATGLGMSINMYAIFLTLYSSPLDEIDSHCPACDKANIEFKRLCSATDMSKSINVCGHLYHNQTFLACIAKQNLNETFLPHIFNDCLYATCGNSKTDCQALKAHIKRVGCKEPEPLQQLDCGVLGDGVTVMRKGAAPVVYKEVHDHKTFDHM</sequence>
<feature type="signal peptide" evidence="1">
    <location>
        <begin position="1"/>
        <end position="19"/>
    </location>
</feature>
<proteinExistence type="predicted"/>
<dbReference type="AlphaFoldDB" id="A0AAV4IG26"/>
<evidence type="ECO:0008006" key="4">
    <source>
        <dbReference type="Google" id="ProtNLM"/>
    </source>
</evidence>
<protein>
    <recommendedName>
        <fullName evidence="4">EGF-like domain-containing protein</fullName>
    </recommendedName>
</protein>
<organism evidence="2 3">
    <name type="scientific">Elysia marginata</name>
    <dbReference type="NCBI Taxonomy" id="1093978"/>
    <lineage>
        <taxon>Eukaryota</taxon>
        <taxon>Metazoa</taxon>
        <taxon>Spiralia</taxon>
        <taxon>Lophotrochozoa</taxon>
        <taxon>Mollusca</taxon>
        <taxon>Gastropoda</taxon>
        <taxon>Heterobranchia</taxon>
        <taxon>Euthyneura</taxon>
        <taxon>Panpulmonata</taxon>
        <taxon>Sacoglossa</taxon>
        <taxon>Placobranchoidea</taxon>
        <taxon>Plakobranchidae</taxon>
        <taxon>Elysia</taxon>
    </lineage>
</organism>
<dbReference type="EMBL" id="BMAT01013269">
    <property type="protein sequence ID" value="GFS08867.1"/>
    <property type="molecule type" value="Genomic_DNA"/>
</dbReference>
<evidence type="ECO:0000256" key="1">
    <source>
        <dbReference type="SAM" id="SignalP"/>
    </source>
</evidence>
<dbReference type="Proteomes" id="UP000762676">
    <property type="component" value="Unassembled WGS sequence"/>
</dbReference>
<reference evidence="2 3" key="1">
    <citation type="journal article" date="2021" name="Elife">
        <title>Chloroplast acquisition without the gene transfer in kleptoplastic sea slugs, Plakobranchus ocellatus.</title>
        <authorList>
            <person name="Maeda T."/>
            <person name="Takahashi S."/>
            <person name="Yoshida T."/>
            <person name="Shimamura S."/>
            <person name="Takaki Y."/>
            <person name="Nagai Y."/>
            <person name="Toyoda A."/>
            <person name="Suzuki Y."/>
            <person name="Arimoto A."/>
            <person name="Ishii H."/>
            <person name="Satoh N."/>
            <person name="Nishiyama T."/>
            <person name="Hasebe M."/>
            <person name="Maruyama T."/>
            <person name="Minagawa J."/>
            <person name="Obokata J."/>
            <person name="Shigenobu S."/>
        </authorList>
    </citation>
    <scope>NUCLEOTIDE SEQUENCE [LARGE SCALE GENOMIC DNA]</scope>
</reference>